<name>A0ACC0J8Q2_CHOFU</name>
<gene>
    <name evidence="1" type="ORF">MSG28_008868</name>
</gene>
<comment type="caution">
    <text evidence="1">The sequence shown here is derived from an EMBL/GenBank/DDBJ whole genome shotgun (WGS) entry which is preliminary data.</text>
</comment>
<evidence type="ECO:0000313" key="1">
    <source>
        <dbReference type="EMBL" id="KAI8420345.1"/>
    </source>
</evidence>
<evidence type="ECO:0000313" key="2">
    <source>
        <dbReference type="Proteomes" id="UP001064048"/>
    </source>
</evidence>
<sequence>MTLQGEAGNNNSRATIYESVYTGNAQLSHWNDQDVEWRNATYAQDALVNTTQGQVQGALATDGNYYVFYGVHYAGSSSGANRFKVMLV</sequence>
<accession>A0ACC0J8Q2</accession>
<dbReference type="EMBL" id="CM046114">
    <property type="protein sequence ID" value="KAI8420345.1"/>
    <property type="molecule type" value="Genomic_DNA"/>
</dbReference>
<proteinExistence type="predicted"/>
<protein>
    <submittedName>
        <fullName evidence="1">Uncharacterized protein</fullName>
    </submittedName>
</protein>
<keyword evidence="2" id="KW-1185">Reference proteome</keyword>
<reference evidence="1 2" key="1">
    <citation type="journal article" date="2022" name="Genome Biol. Evol.">
        <title>The Spruce Budworm Genome: Reconstructing the Evolutionary History of Antifreeze Proteins.</title>
        <authorList>
            <person name="Beliveau C."/>
            <person name="Gagne P."/>
            <person name="Picq S."/>
            <person name="Vernygora O."/>
            <person name="Keeling C.I."/>
            <person name="Pinkney K."/>
            <person name="Doucet D."/>
            <person name="Wen F."/>
            <person name="Johnston J.S."/>
            <person name="Maaroufi H."/>
            <person name="Boyle B."/>
            <person name="Laroche J."/>
            <person name="Dewar K."/>
            <person name="Juretic N."/>
            <person name="Blackburn G."/>
            <person name="Nisole A."/>
            <person name="Brunet B."/>
            <person name="Brandao M."/>
            <person name="Lumley L."/>
            <person name="Duan J."/>
            <person name="Quan G."/>
            <person name="Lucarotti C.J."/>
            <person name="Roe A.D."/>
            <person name="Sperling F.A.H."/>
            <person name="Levesque R.C."/>
            <person name="Cusson M."/>
        </authorList>
    </citation>
    <scope>NUCLEOTIDE SEQUENCE [LARGE SCALE GENOMIC DNA]</scope>
    <source>
        <strain evidence="1">Glfc:IPQL:Cfum</strain>
    </source>
</reference>
<dbReference type="Proteomes" id="UP001064048">
    <property type="component" value="Chromosome 14"/>
</dbReference>
<organism evidence="1 2">
    <name type="scientific">Choristoneura fumiferana</name>
    <name type="common">Spruce budworm moth</name>
    <name type="synonym">Archips fumiferana</name>
    <dbReference type="NCBI Taxonomy" id="7141"/>
    <lineage>
        <taxon>Eukaryota</taxon>
        <taxon>Metazoa</taxon>
        <taxon>Ecdysozoa</taxon>
        <taxon>Arthropoda</taxon>
        <taxon>Hexapoda</taxon>
        <taxon>Insecta</taxon>
        <taxon>Pterygota</taxon>
        <taxon>Neoptera</taxon>
        <taxon>Endopterygota</taxon>
        <taxon>Lepidoptera</taxon>
        <taxon>Glossata</taxon>
        <taxon>Ditrysia</taxon>
        <taxon>Tortricoidea</taxon>
        <taxon>Tortricidae</taxon>
        <taxon>Tortricinae</taxon>
        <taxon>Choristoneura</taxon>
    </lineage>
</organism>